<dbReference type="GO" id="GO:0016787">
    <property type="term" value="F:hydrolase activity"/>
    <property type="evidence" value="ECO:0007669"/>
    <property type="project" value="UniProtKB-KW"/>
</dbReference>
<dbReference type="GO" id="GO:0005975">
    <property type="term" value="P:carbohydrate metabolic process"/>
    <property type="evidence" value="ECO:0007669"/>
    <property type="project" value="InterPro"/>
</dbReference>
<dbReference type="PANTHER" id="PTHR31609:SF1">
    <property type="entry name" value="CARBOHYDRATE DEACETYLASE"/>
    <property type="match status" value="1"/>
</dbReference>
<evidence type="ECO:0000256" key="5">
    <source>
        <dbReference type="ARBA" id="ARBA00023277"/>
    </source>
</evidence>
<dbReference type="Proteomes" id="UP000239239">
    <property type="component" value="Unassembled WGS sequence"/>
</dbReference>
<dbReference type="InterPro" id="IPR011330">
    <property type="entry name" value="Glyco_hydro/deAcase_b/a-brl"/>
</dbReference>
<comment type="cofactor">
    <cofactor evidence="1">
        <name>Mg(2+)</name>
        <dbReference type="ChEBI" id="CHEBI:18420"/>
    </cofactor>
</comment>
<gene>
    <name evidence="6" type="ORF">C3928_12730</name>
</gene>
<keyword evidence="4" id="KW-0460">Magnesium</keyword>
<dbReference type="InterPro" id="IPR006879">
    <property type="entry name" value="YdjC-like"/>
</dbReference>
<protein>
    <submittedName>
        <fullName evidence="6">ChbG/HpnK family deacetylase</fullName>
    </submittedName>
</protein>
<reference evidence="6 7" key="1">
    <citation type="submission" date="2018-02" db="EMBL/GenBank/DDBJ databases">
        <title>Draft genome sequences of four Legionella pneumophila clinical strains isolated in Ontario.</title>
        <authorList>
            <person name="Fortuna A."/>
            <person name="Ramnarine R."/>
            <person name="Li A."/>
            <person name="Frantz C."/>
            <person name="Mallo G."/>
        </authorList>
    </citation>
    <scope>NUCLEOTIDE SEQUENCE [LARGE SCALE GENOMIC DNA]</scope>
    <source>
        <strain evidence="6 7">LG61</strain>
    </source>
</reference>
<dbReference type="SUPFAM" id="SSF88713">
    <property type="entry name" value="Glycoside hydrolase/deacetylase"/>
    <property type="match status" value="1"/>
</dbReference>
<keyword evidence="2" id="KW-0479">Metal-binding</keyword>
<comment type="caution">
    <text evidence="6">The sequence shown here is derived from an EMBL/GenBank/DDBJ whole genome shotgun (WGS) entry which is preliminary data.</text>
</comment>
<sequence>MSDLKNIFLCADDFGLNHGITQGILKMARLQRLSAVSCIVNASSFDVDAPDLLALKNGVRTGLHFNLTEGYFLSHPDKLCFGLRELLIRSHLGILNSRLISDELNTQLDHFIKVMGKLPDFIDGHQHIHQFPGIRRIIIDMYEQRLKGKSIFIRSTYPSVNMSGYQAKTKILGITGGKILSSQLKKTNIPHNPYFAGIYDFSDRTNYRSLFRQWLNNVPTNTLIMCHPGEGDRGSDVIAAARIRELNYFLSDGFIQDCEEYQVYLTTDSNKLINGII</sequence>
<dbReference type="GO" id="GO:0019213">
    <property type="term" value="F:deacetylase activity"/>
    <property type="evidence" value="ECO:0007669"/>
    <property type="project" value="TreeGrafter"/>
</dbReference>
<evidence type="ECO:0000256" key="1">
    <source>
        <dbReference type="ARBA" id="ARBA00001946"/>
    </source>
</evidence>
<evidence type="ECO:0000256" key="4">
    <source>
        <dbReference type="ARBA" id="ARBA00022842"/>
    </source>
</evidence>
<organism evidence="6 7">
    <name type="scientific">Legionella pneumophila</name>
    <dbReference type="NCBI Taxonomy" id="446"/>
    <lineage>
        <taxon>Bacteria</taxon>
        <taxon>Pseudomonadati</taxon>
        <taxon>Pseudomonadota</taxon>
        <taxon>Gammaproteobacteria</taxon>
        <taxon>Legionellales</taxon>
        <taxon>Legionellaceae</taxon>
        <taxon>Legionella</taxon>
    </lineage>
</organism>
<dbReference type="GO" id="GO:0046872">
    <property type="term" value="F:metal ion binding"/>
    <property type="evidence" value="ECO:0007669"/>
    <property type="project" value="UniProtKB-KW"/>
</dbReference>
<evidence type="ECO:0000256" key="3">
    <source>
        <dbReference type="ARBA" id="ARBA00022801"/>
    </source>
</evidence>
<dbReference type="Pfam" id="PF04794">
    <property type="entry name" value="YdjC"/>
    <property type="match status" value="1"/>
</dbReference>
<dbReference type="OrthoDB" id="5295855at2"/>
<proteinExistence type="predicted"/>
<dbReference type="AlphaFoldDB" id="A0A2S6EXK0"/>
<keyword evidence="3" id="KW-0378">Hydrolase</keyword>
<dbReference type="CDD" id="cd10807">
    <property type="entry name" value="YdjC_like_3"/>
    <property type="match status" value="1"/>
</dbReference>
<accession>A0A2S6EXK0</accession>
<keyword evidence="5" id="KW-0119">Carbohydrate metabolism</keyword>
<name>A0A2S6EXK0_LEGPN</name>
<evidence type="ECO:0000256" key="2">
    <source>
        <dbReference type="ARBA" id="ARBA00022723"/>
    </source>
</evidence>
<dbReference type="Gene3D" id="3.20.20.370">
    <property type="entry name" value="Glycoside hydrolase/deacetylase"/>
    <property type="match status" value="1"/>
</dbReference>
<dbReference type="EMBL" id="PQWY01000016">
    <property type="protein sequence ID" value="PPK29912.1"/>
    <property type="molecule type" value="Genomic_DNA"/>
</dbReference>
<dbReference type="PANTHER" id="PTHR31609">
    <property type="entry name" value="YDJC DEACETYLASE FAMILY MEMBER"/>
    <property type="match status" value="1"/>
</dbReference>
<evidence type="ECO:0000313" key="7">
    <source>
        <dbReference type="Proteomes" id="UP000239239"/>
    </source>
</evidence>
<dbReference type="RefSeq" id="WP_027227509.1">
    <property type="nucleotide sequence ID" value="NZ_CP017601.1"/>
</dbReference>
<evidence type="ECO:0000313" key="6">
    <source>
        <dbReference type="EMBL" id="PPK29912.1"/>
    </source>
</evidence>